<dbReference type="PRINTS" id="PR00302">
    <property type="entry name" value="LUPUSLA"/>
</dbReference>
<accession>A0A1D6NBK5</accession>
<evidence type="ECO:0000256" key="1">
    <source>
        <dbReference type="ARBA" id="ARBA00002339"/>
    </source>
</evidence>
<organism evidence="5">
    <name type="scientific">Zea mays</name>
    <name type="common">Maize</name>
    <dbReference type="NCBI Taxonomy" id="4577"/>
    <lineage>
        <taxon>Eukaryota</taxon>
        <taxon>Viridiplantae</taxon>
        <taxon>Streptophyta</taxon>
        <taxon>Embryophyta</taxon>
        <taxon>Tracheophyta</taxon>
        <taxon>Spermatophyta</taxon>
        <taxon>Magnoliopsida</taxon>
        <taxon>Liliopsida</taxon>
        <taxon>Poales</taxon>
        <taxon>Poaceae</taxon>
        <taxon>PACMAD clade</taxon>
        <taxon>Panicoideae</taxon>
        <taxon>Andropogonodae</taxon>
        <taxon>Andropogoneae</taxon>
        <taxon>Tripsacinae</taxon>
        <taxon>Zea</taxon>
    </lineage>
</organism>
<evidence type="ECO:0000256" key="3">
    <source>
        <dbReference type="ARBA" id="ARBA00022884"/>
    </source>
</evidence>
<dbReference type="GO" id="GO:0006396">
    <property type="term" value="P:RNA processing"/>
    <property type="evidence" value="ECO:0007669"/>
    <property type="project" value="InterPro"/>
</dbReference>
<dbReference type="GO" id="GO:0005634">
    <property type="term" value="C:nucleus"/>
    <property type="evidence" value="ECO:0007669"/>
    <property type="project" value="UniProtKB-SubCell"/>
</dbReference>
<reference evidence="5" key="1">
    <citation type="submission" date="2015-12" db="EMBL/GenBank/DDBJ databases">
        <title>Update maize B73 reference genome by single molecule sequencing technologies.</title>
        <authorList>
            <consortium name="Maize Genome Sequencing Project"/>
            <person name="Ware D."/>
        </authorList>
    </citation>
    <scope>NUCLEOTIDE SEQUENCE [LARGE SCALE GENOMIC DNA]</scope>
    <source>
        <tissue evidence="5">Seedling</tissue>
    </source>
</reference>
<dbReference type="InterPro" id="IPR002344">
    <property type="entry name" value="Lupus_La"/>
</dbReference>
<evidence type="ECO:0000256" key="4">
    <source>
        <dbReference type="ARBA" id="ARBA00023242"/>
    </source>
</evidence>
<dbReference type="GO" id="GO:0003723">
    <property type="term" value="F:RNA binding"/>
    <property type="evidence" value="ECO:0007669"/>
    <property type="project" value="UniProtKB-UniRule"/>
</dbReference>
<keyword evidence="4" id="KW-0539">Nucleus</keyword>
<dbReference type="InterPro" id="IPR045180">
    <property type="entry name" value="La_dom_prot"/>
</dbReference>
<dbReference type="InterPro" id="IPR006630">
    <property type="entry name" value="La_HTH"/>
</dbReference>
<name>A0A1D6NBK5_MAIZE</name>
<keyword evidence="3" id="KW-0694">RNA-binding</keyword>
<dbReference type="InterPro" id="IPR036388">
    <property type="entry name" value="WH-like_DNA-bd_sf"/>
</dbReference>
<dbReference type="InterPro" id="IPR035979">
    <property type="entry name" value="RBD_domain_sf"/>
</dbReference>
<dbReference type="Gene3D" id="1.10.10.10">
    <property type="entry name" value="Winged helix-like DNA-binding domain superfamily/Winged helix DNA-binding domain"/>
    <property type="match status" value="1"/>
</dbReference>
<dbReference type="PANTHER" id="PTHR22792:SF159">
    <property type="entry name" value="LA-RELATED PROTEIN 1B-RELATED"/>
    <property type="match status" value="1"/>
</dbReference>
<dbReference type="EMBL" id="CM007649">
    <property type="protein sequence ID" value="ONM37859.1"/>
    <property type="molecule type" value="Genomic_DNA"/>
</dbReference>
<sequence length="275" mass="30456">MDGQAPPLLDAVVLEPLAVGDELHPRRPVEVEDAPAAAPPSGMDGQVPPLYNVTRDPLTVSDELQPTGEVVDDALLVAPDIVKGEVMEDDILPVATDIINDAASECPEAGSDGVVLTDELRNRIVKQVEYYFSDENLPTDEFLLNYVKKNNKGFVPIEIIASFRRMKKLVQDLSVIEAALRTSSKLVVSSNGKRVRRLHPLPHKELKDSKKSTVLVENLPPDFSMESIQEKFATVGKVVNITINDPESVKEFSTAKKPDFNLSFKWRLLRRLLLP</sequence>
<comment type="function">
    <text evidence="1">Transcriptional regulator.</text>
</comment>
<dbReference type="Pfam" id="PF05383">
    <property type="entry name" value="La"/>
    <property type="match status" value="1"/>
</dbReference>
<dbReference type="PANTHER" id="PTHR22792">
    <property type="entry name" value="LUPUS LA PROTEIN-RELATED"/>
    <property type="match status" value="1"/>
</dbReference>
<dbReference type="ExpressionAtlas" id="A0A1D6NBK5">
    <property type="expression patterns" value="baseline and differential"/>
</dbReference>
<dbReference type="SUPFAM" id="SSF54928">
    <property type="entry name" value="RNA-binding domain, RBD"/>
    <property type="match status" value="1"/>
</dbReference>
<dbReference type="InterPro" id="IPR012677">
    <property type="entry name" value="Nucleotide-bd_a/b_plait_sf"/>
</dbReference>
<dbReference type="SMART" id="SM00715">
    <property type="entry name" value="LA"/>
    <property type="match status" value="1"/>
</dbReference>
<dbReference type="PROSITE" id="PS50961">
    <property type="entry name" value="HTH_LA"/>
    <property type="match status" value="1"/>
</dbReference>
<evidence type="ECO:0000313" key="5">
    <source>
        <dbReference type="EMBL" id="ONM37859.1"/>
    </source>
</evidence>
<proteinExistence type="predicted"/>
<dbReference type="InterPro" id="IPR036390">
    <property type="entry name" value="WH_DNA-bd_sf"/>
</dbReference>
<dbReference type="SUPFAM" id="SSF46785">
    <property type="entry name" value="Winged helix' DNA-binding domain"/>
    <property type="match status" value="1"/>
</dbReference>
<dbReference type="Gene3D" id="3.30.70.330">
    <property type="match status" value="1"/>
</dbReference>
<evidence type="ECO:0000256" key="2">
    <source>
        <dbReference type="ARBA" id="ARBA00004123"/>
    </source>
</evidence>
<gene>
    <name evidence="5" type="ORF">ZEAMMB73_Zm00001d043418</name>
</gene>
<dbReference type="FunFam" id="1.10.10.10:FF:000158">
    <property type="entry name" value="La ribonucleoprotein domain family member 7"/>
    <property type="match status" value="1"/>
</dbReference>
<protein>
    <submittedName>
        <fullName evidence="5">La-related protein 6A</fullName>
    </submittedName>
</protein>
<dbReference type="GO" id="GO:1990904">
    <property type="term" value="C:ribonucleoprotein complex"/>
    <property type="evidence" value="ECO:0007669"/>
    <property type="project" value="InterPro"/>
</dbReference>
<dbReference type="AlphaFoldDB" id="A0A1D6NBK5"/>
<comment type="subcellular location">
    <subcellularLocation>
        <location evidence="2">Nucleus</location>
    </subcellularLocation>
</comment>